<evidence type="ECO:0000313" key="3">
    <source>
        <dbReference type="Proteomes" id="UP000683421"/>
    </source>
</evidence>
<dbReference type="PANTHER" id="PTHR31377:SF0">
    <property type="entry name" value="AGMATINE DEIMINASE-RELATED"/>
    <property type="match status" value="1"/>
</dbReference>
<dbReference type="GO" id="GO:0047632">
    <property type="term" value="F:agmatine deiminase activity"/>
    <property type="evidence" value="ECO:0007669"/>
    <property type="project" value="TreeGrafter"/>
</dbReference>
<reference evidence="2 3" key="1">
    <citation type="submission" date="2021-06" db="EMBL/GenBank/DDBJ databases">
        <title>Ulceroglandular infection and bacteremia caused by Francisella salimarina in an immunocompromised patient, France.</title>
        <authorList>
            <person name="Hennebique A."/>
            <person name="Caspar Y."/>
            <person name="Maurin M."/>
            <person name="Boisset S."/>
            <person name="Pelloux I."/>
            <person name="Gallego-Hernanz M.P."/>
            <person name="Burucoa C."/>
            <person name="Cazenave-Roblot F."/>
            <person name="Plouzeau C."/>
            <person name="Rammaert B."/>
        </authorList>
    </citation>
    <scope>NUCLEOTIDE SEQUENCE [LARGE SCALE GENOMIC DNA]</scope>
    <source>
        <strain evidence="2 3">CHUGA-F75</strain>
    </source>
</reference>
<dbReference type="KEGG" id="fsr:KQR59_01600"/>
<dbReference type="Pfam" id="PF04371">
    <property type="entry name" value="PAD_porph"/>
    <property type="match status" value="1"/>
</dbReference>
<name>A0AAJ4NPY1_9GAMM</name>
<dbReference type="Proteomes" id="UP000683421">
    <property type="component" value="Chromosome"/>
</dbReference>
<evidence type="ECO:0000256" key="1">
    <source>
        <dbReference type="ARBA" id="ARBA00022801"/>
    </source>
</evidence>
<protein>
    <submittedName>
        <fullName evidence="2">Agmatine deiminase family protein</fullName>
    </submittedName>
</protein>
<proteinExistence type="predicted"/>
<dbReference type="GO" id="GO:0004668">
    <property type="term" value="F:protein-arginine deiminase activity"/>
    <property type="evidence" value="ECO:0007669"/>
    <property type="project" value="InterPro"/>
</dbReference>
<accession>A0AAJ4NPY1</accession>
<gene>
    <name evidence="2" type="ORF">KQR59_01600</name>
</gene>
<dbReference type="EMBL" id="CP076680">
    <property type="protein sequence ID" value="QWU99601.1"/>
    <property type="molecule type" value="Genomic_DNA"/>
</dbReference>
<dbReference type="PANTHER" id="PTHR31377">
    <property type="entry name" value="AGMATINE DEIMINASE-RELATED"/>
    <property type="match status" value="1"/>
</dbReference>
<organism evidence="2 3">
    <name type="scientific">Francisella salimarina</name>
    <dbReference type="NCBI Taxonomy" id="2599927"/>
    <lineage>
        <taxon>Bacteria</taxon>
        <taxon>Pseudomonadati</taxon>
        <taxon>Pseudomonadota</taxon>
        <taxon>Gammaproteobacteria</taxon>
        <taxon>Thiotrichales</taxon>
        <taxon>Francisellaceae</taxon>
        <taxon>Francisella</taxon>
    </lineage>
</organism>
<dbReference type="GO" id="GO:0009446">
    <property type="term" value="P:putrescine biosynthetic process"/>
    <property type="evidence" value="ECO:0007669"/>
    <property type="project" value="InterPro"/>
</dbReference>
<sequence length="326" mass="36927">MTDHYKESNELIVLAAPISNYYKKFKKQIISFQIEYAKKILASKDDVIILANKSNMSTYSESLGKNRVLDFPMHDIWMRDFTITNPHKPIMFRYTAAGQGVSKNAQKLADNTQYQFLKLANKSKLSFIKTDLLNDGGNLVDNYYGDAILSKKFLVDNKLNISQATKKLLALGFDRVAFIEPDEPYGLQHSDGIVSFINKDNVIINTYQDRRYTTKLKSDISNALPNVNISEIVTSHCESTTYDKNFGSAFGLYVNMLVTNNNIYLPQYDIDTDMIAISQMEKITTKNIIPINCAEISKLGGSVRCMSLQLKGENRDKLMTLAEKSL</sequence>
<dbReference type="AlphaFoldDB" id="A0AAJ4NPY1"/>
<dbReference type="InterPro" id="IPR007466">
    <property type="entry name" value="Peptidyl-Arg-deiminase_porph"/>
</dbReference>
<keyword evidence="1" id="KW-0378">Hydrolase</keyword>
<dbReference type="RefSeq" id="WP_216692337.1">
    <property type="nucleotide sequence ID" value="NZ_CP076680.1"/>
</dbReference>
<evidence type="ECO:0000313" key="2">
    <source>
        <dbReference type="EMBL" id="QWU99601.1"/>
    </source>
</evidence>
<keyword evidence="3" id="KW-1185">Reference proteome</keyword>